<name>A0ACC0RM60_POPTR</name>
<keyword evidence="2" id="KW-1185">Reference proteome</keyword>
<evidence type="ECO:0000313" key="1">
    <source>
        <dbReference type="EMBL" id="KAI9377511.1"/>
    </source>
</evidence>
<organism evidence="1 2">
    <name type="scientific">Populus trichocarpa</name>
    <name type="common">Western balsam poplar</name>
    <name type="synonym">Populus balsamifera subsp. trichocarpa</name>
    <dbReference type="NCBI Taxonomy" id="3694"/>
    <lineage>
        <taxon>Eukaryota</taxon>
        <taxon>Viridiplantae</taxon>
        <taxon>Streptophyta</taxon>
        <taxon>Embryophyta</taxon>
        <taxon>Tracheophyta</taxon>
        <taxon>Spermatophyta</taxon>
        <taxon>Magnoliopsida</taxon>
        <taxon>eudicotyledons</taxon>
        <taxon>Gunneridae</taxon>
        <taxon>Pentapetalae</taxon>
        <taxon>rosids</taxon>
        <taxon>fabids</taxon>
        <taxon>Malpighiales</taxon>
        <taxon>Salicaceae</taxon>
        <taxon>Saliceae</taxon>
        <taxon>Populus</taxon>
    </lineage>
</organism>
<evidence type="ECO:0000313" key="2">
    <source>
        <dbReference type="Proteomes" id="UP000006729"/>
    </source>
</evidence>
<protein>
    <submittedName>
        <fullName evidence="1">Uncharacterized protein</fullName>
    </submittedName>
</protein>
<accession>A0ACC0RM60</accession>
<comment type="caution">
    <text evidence="1">The sequence shown here is derived from an EMBL/GenBank/DDBJ whole genome shotgun (WGS) entry which is preliminary data.</text>
</comment>
<reference evidence="1 2" key="1">
    <citation type="journal article" date="2006" name="Science">
        <title>The genome of black cottonwood, Populus trichocarpa (Torr. &amp; Gray).</title>
        <authorList>
            <person name="Tuskan G.A."/>
            <person name="Difazio S."/>
            <person name="Jansson S."/>
            <person name="Bohlmann J."/>
            <person name="Grigoriev I."/>
            <person name="Hellsten U."/>
            <person name="Putnam N."/>
            <person name="Ralph S."/>
            <person name="Rombauts S."/>
            <person name="Salamov A."/>
            <person name="Schein J."/>
            <person name="Sterck L."/>
            <person name="Aerts A."/>
            <person name="Bhalerao R.R."/>
            <person name="Bhalerao R.P."/>
            <person name="Blaudez D."/>
            <person name="Boerjan W."/>
            <person name="Brun A."/>
            <person name="Brunner A."/>
            <person name="Busov V."/>
            <person name="Campbell M."/>
            <person name="Carlson J."/>
            <person name="Chalot M."/>
            <person name="Chapman J."/>
            <person name="Chen G.L."/>
            <person name="Cooper D."/>
            <person name="Coutinho P.M."/>
            <person name="Couturier J."/>
            <person name="Covert S."/>
            <person name="Cronk Q."/>
            <person name="Cunningham R."/>
            <person name="Davis J."/>
            <person name="Degroeve S."/>
            <person name="Dejardin A."/>
            <person name="Depamphilis C."/>
            <person name="Detter J."/>
            <person name="Dirks B."/>
            <person name="Dubchak I."/>
            <person name="Duplessis S."/>
            <person name="Ehlting J."/>
            <person name="Ellis B."/>
            <person name="Gendler K."/>
            <person name="Goodstein D."/>
            <person name="Gribskov M."/>
            <person name="Grimwood J."/>
            <person name="Groover A."/>
            <person name="Gunter L."/>
            <person name="Hamberger B."/>
            <person name="Heinze B."/>
            <person name="Helariutta Y."/>
            <person name="Henrissat B."/>
            <person name="Holligan D."/>
            <person name="Holt R."/>
            <person name="Huang W."/>
            <person name="Islam-Faridi N."/>
            <person name="Jones S."/>
            <person name="Jones-Rhoades M."/>
            <person name="Jorgensen R."/>
            <person name="Joshi C."/>
            <person name="Kangasjarvi J."/>
            <person name="Karlsson J."/>
            <person name="Kelleher C."/>
            <person name="Kirkpatrick R."/>
            <person name="Kirst M."/>
            <person name="Kohler A."/>
            <person name="Kalluri U."/>
            <person name="Larimer F."/>
            <person name="Leebens-Mack J."/>
            <person name="Leple J.C."/>
            <person name="Locascio P."/>
            <person name="Lou Y."/>
            <person name="Lucas S."/>
            <person name="Martin F."/>
            <person name="Montanini B."/>
            <person name="Napoli C."/>
            <person name="Nelson D.R."/>
            <person name="Nelson C."/>
            <person name="Nieminen K."/>
            <person name="Nilsson O."/>
            <person name="Pereda V."/>
            <person name="Peter G."/>
            <person name="Philippe R."/>
            <person name="Pilate G."/>
            <person name="Poliakov A."/>
            <person name="Razumovskaya J."/>
            <person name="Richardson P."/>
            <person name="Rinaldi C."/>
            <person name="Ritland K."/>
            <person name="Rouze P."/>
            <person name="Ryaboy D."/>
            <person name="Schmutz J."/>
            <person name="Schrader J."/>
            <person name="Segerman B."/>
            <person name="Shin H."/>
            <person name="Siddiqui A."/>
            <person name="Sterky F."/>
            <person name="Terry A."/>
            <person name="Tsai C.J."/>
            <person name="Uberbacher E."/>
            <person name="Unneberg P."/>
            <person name="Vahala J."/>
            <person name="Wall K."/>
            <person name="Wessler S."/>
            <person name="Yang G."/>
            <person name="Yin T."/>
            <person name="Douglas C."/>
            <person name="Marra M."/>
            <person name="Sandberg G."/>
            <person name="Van de Peer Y."/>
            <person name="Rokhsar D."/>
        </authorList>
    </citation>
    <scope>NUCLEOTIDE SEQUENCE [LARGE SCALE GENOMIC DNA]</scope>
    <source>
        <strain evidence="2">cv. Nisqually</strain>
    </source>
</reference>
<gene>
    <name evidence="1" type="ORF">POPTR_019G070651v4</name>
</gene>
<sequence length="1932" mass="222194">MASSSAVAHKWKYDVFLSFRGKDTRNNFTSHLYDALCRKKIKTFIDDRLERGGEITPALLKTIEESRISVVIFSKNYASSPWCVDELVKILECKETYGQIVLPVFYHVNPSDVDEQTGSFGNAFAELEKNFKGKMDKVPRWRADLTNAASISGWDSQVTSPESKLVTDVVQTIWKRLNRASPSKLRGLVGADSRIEQINKLLSIVPSDVRTIGIWGMGGIGKTTIAGAFYDSFSSQYEGHHFLPNIRQESEKGRLNDLRDELLSKLLEEENLRVGTPHIPTFIRDRLCQKKVLLVLDDVNDVRQFQHLNEVPLIGAGSVVVVTSRDKQVLKNVVDEIYEVGELNSHEALQLFSLNAFKGNHPPKAYMELSITAINYAKGNPLALRVLGSFLFNRERHFWESQLNEIESFPELNICDLLRIGFDALRDNNTKSIFLDIACFFRGHRVDFVKRILDGCGFKTDIGFSVLIDRCLIKISDDKVEMHDLLQEMAHEVVRKESAYELRKQSRLWNPKDAYQVLTNNLGTGKVEGIFLDVSKIRTEKVEGMFLDVSEIREIELSSTAFARMYNLRLLKIYNSAAGDKCTVHLPSGLESLSHELRYLHWDGYPLTSLPCNFRPQNLVELNLSSSKVKQLWRGDQNLGNLKDVNLSNCEHITFLPDLSKARNLERLNLQFCKSLVKFPSSIQHLDKLVDLDLRGCKRLINLPSRINSSCLETLNLSGCANLKKCPETAGKLTYLNLNETAVEELPQSIGELSGLVTLNLKNCKLVLNLPENIYLLKSLLIVDISGCSSISRFPDFSWNIRYLYLNGTAIEELPSSIGGLRELIYLDLVGCNRLKNLPSAVSKLGCLEKLDLSGCSSITEFPKVSRNIRELYLDGTAIREIPSSIECLCELNELHLRNCKQFEILPSSICKLKKLRRLNLSGCLQFRDFPEVLEPMVCLRYLYLEQTRITKLPSPIGNLKGLACLEVGNCKYLEDIHCFVGLQLSKRHRVDLDCLRKLNLDGCSLSEVPDSLGLLSSLEVLDLSGNNLRTIPISINKLFELQYLGLRNCKRLQSLPELPPRLSKLDVDNCQSLNYLVSRSSTVVEGNIFEFIFTNCLRLPVVNQILEYSLLKFQLYTKRLYHQLPDVPEGACSFCLPGDVTPEWFSHQSWGSIATFQLSSHWVNSEFLGFSLCAVIAFRSISHSLQVKCTYHFRNEHGDSHDRYCYLYGWYDEKRMDSAHIFVGFDPCLMAKKDYMFSEYSEVSVEFQLEDINGNILPLDLCQVHECGVRLLYEDEKHRFDLIMPGYYRFYPLDRDGLEAMFQAKRARFQGIRWEDYSVMCRTYEFLVDHQEELDVPAWACSFCLPGDVTPEWFSHQSWGSTVTFLLSSHWANSKFLGFSLCVVIAFRSVSHSLQVKCTYHFRNKHGDSHDLYCYLHGWYDEKRIHSAHIFIGFDPCLVAKEDYMFSEYSEVSIEFQVEDMNGNLLPIDLCQVHECGVRVLYEDEKHRFDLIMSGYFRIYPLDRDGLEAMFQAKRARFQGMRWEDYSVMRRTYEFLADHQEEPDVPTGACSFCLPGDVTPEWFSHQSWGSTVTFQISSHWANSKFLGFSLCAVIAFCFVSHRLQVKCTYRFRNKHGDSHDLYCYLHGWYDEKRIDSAHIFVGFDPCLVSKEDYMFSEYNEVSVEFQPEDMNGNLLPLELCQVHECGVRVLYEGEKHRFDLIIPGYFRFYPLDRNGLEAMFQAKRARFQGMRWEDYSVMCRTYKFLADCQEEPDVLARACSFCLPGDVTPEWFSHQSWGSTVTFQISSDWANSEFLGFSLCAVIAFCSVSHRLQVKCAYHFRNKHGDSHDLYCYLHGWYDERRIDSNHIFVGFDPCLVAKEKNMFSKYSEVSIKFYLVDMNDNLLPLDCCQVVECGVRVLHAHDGLEAMFQAKIARMLDMRREDYFGYCILW</sequence>
<dbReference type="EMBL" id="CM009308">
    <property type="protein sequence ID" value="KAI9377511.1"/>
    <property type="molecule type" value="Genomic_DNA"/>
</dbReference>
<proteinExistence type="predicted"/>
<dbReference type="Proteomes" id="UP000006729">
    <property type="component" value="Chromosome 19"/>
</dbReference>